<name>A0A6A8A1G1_9HYPH</name>
<dbReference type="Proteomes" id="UP000435138">
    <property type="component" value="Unassembled WGS sequence"/>
</dbReference>
<evidence type="ECO:0000313" key="3">
    <source>
        <dbReference type="Proteomes" id="UP000435138"/>
    </source>
</evidence>
<dbReference type="InterPro" id="IPR011051">
    <property type="entry name" value="RmlC_Cupin_sf"/>
</dbReference>
<dbReference type="Gene3D" id="2.60.120.10">
    <property type="entry name" value="Jelly Rolls"/>
    <property type="match status" value="1"/>
</dbReference>
<proteinExistence type="predicted"/>
<dbReference type="CDD" id="cd02227">
    <property type="entry name" value="cupin_TM1112-like"/>
    <property type="match status" value="1"/>
</dbReference>
<accession>A0A6A8A1G1</accession>
<dbReference type="AlphaFoldDB" id="A0A6A8A1G1"/>
<evidence type="ECO:0000313" key="2">
    <source>
        <dbReference type="EMBL" id="MQY44782.1"/>
    </source>
</evidence>
<dbReference type="Pfam" id="PF05899">
    <property type="entry name" value="Cupin_3"/>
    <property type="match status" value="1"/>
</dbReference>
<comment type="caution">
    <text evidence="2">The sequence shown here is derived from an EMBL/GenBank/DDBJ whole genome shotgun (WGS) entry which is preliminary data.</text>
</comment>
<dbReference type="InterPro" id="IPR014710">
    <property type="entry name" value="RmlC-like_jellyroll"/>
</dbReference>
<dbReference type="RefSeq" id="WP_153352318.1">
    <property type="nucleotide sequence ID" value="NZ_JAYKOO010000003.1"/>
</dbReference>
<keyword evidence="3" id="KW-1185">Reference proteome</keyword>
<feature type="domain" description="(S)-ureidoglycine aminohydrolase cupin" evidence="1">
    <location>
        <begin position="65"/>
        <end position="136"/>
    </location>
</feature>
<organism evidence="2 3">
    <name type="scientific">Endobacterium cereale</name>
    <dbReference type="NCBI Taxonomy" id="2663029"/>
    <lineage>
        <taxon>Bacteria</taxon>
        <taxon>Pseudomonadati</taxon>
        <taxon>Pseudomonadota</taxon>
        <taxon>Alphaproteobacteria</taxon>
        <taxon>Hyphomicrobiales</taxon>
        <taxon>Rhizobiaceae</taxon>
        <taxon>Endobacterium</taxon>
    </lineage>
</organism>
<evidence type="ECO:0000259" key="1">
    <source>
        <dbReference type="Pfam" id="PF05899"/>
    </source>
</evidence>
<dbReference type="PANTHER" id="PTHR40943:SF1">
    <property type="entry name" value="CYTOPLASMIC PROTEIN"/>
    <property type="match status" value="1"/>
</dbReference>
<sequence length="167" mass="18235">MALHYIAIAAAAVGFRYKGKPPFVRMSAPFVGASSATAEMKAAPVEPSWIISGDPQARVSAHSEAADKFASTAVWDCTAGTFRWFFGWDETVVILEGEVHVTAEDGSERTLKAGDVGYFRGGTWATWHIDNYVKKIAFIRKPMPMPLSYAYRAWAKFGPKRKGGLAA</sequence>
<reference evidence="2 3" key="1">
    <citation type="submission" date="2019-11" db="EMBL/GenBank/DDBJ databases">
        <title>Genome analysis of Rhizobacterium cereale a novel genus and species isolated from maize roots in North Spain.</title>
        <authorList>
            <person name="Menendez E."/>
            <person name="Flores-Felix J.D."/>
            <person name="Ramirez-Bahena M.-H."/>
            <person name="Igual J.M."/>
            <person name="Garcia-Fraile P."/>
            <person name="Peix A."/>
            <person name="Velazquez E."/>
        </authorList>
    </citation>
    <scope>NUCLEOTIDE SEQUENCE [LARGE SCALE GENOMIC DNA]</scope>
    <source>
        <strain evidence="2 3">RZME27</strain>
    </source>
</reference>
<dbReference type="InterPro" id="IPR008579">
    <property type="entry name" value="UGlyAH_Cupin_dom"/>
</dbReference>
<protein>
    <submittedName>
        <fullName evidence="2">DUF861 domain-containing protein</fullName>
    </submittedName>
</protein>
<dbReference type="EMBL" id="WIXI01000022">
    <property type="protein sequence ID" value="MQY44782.1"/>
    <property type="molecule type" value="Genomic_DNA"/>
</dbReference>
<dbReference type="PANTHER" id="PTHR40943">
    <property type="entry name" value="CYTOPLASMIC PROTEIN-RELATED"/>
    <property type="match status" value="1"/>
</dbReference>
<dbReference type="SUPFAM" id="SSF51182">
    <property type="entry name" value="RmlC-like cupins"/>
    <property type="match status" value="1"/>
</dbReference>
<gene>
    <name evidence="2" type="ORF">GAO09_01675</name>
</gene>